<feature type="region of interest" description="Disordered" evidence="1">
    <location>
        <begin position="120"/>
        <end position="149"/>
    </location>
</feature>
<evidence type="ECO:0000313" key="4">
    <source>
        <dbReference type="Proteomes" id="UP000517916"/>
    </source>
</evidence>
<accession>A0ABR6BC35</accession>
<dbReference type="PROSITE" id="PS50801">
    <property type="entry name" value="STAS"/>
    <property type="match status" value="1"/>
</dbReference>
<dbReference type="EMBL" id="JACJID010000001">
    <property type="protein sequence ID" value="MBA8924439.1"/>
    <property type="molecule type" value="Genomic_DNA"/>
</dbReference>
<dbReference type="CDD" id="cd07043">
    <property type="entry name" value="STAS_anti-anti-sigma_factors"/>
    <property type="match status" value="1"/>
</dbReference>
<keyword evidence="4" id="KW-1185">Reference proteome</keyword>
<dbReference type="InterPro" id="IPR002645">
    <property type="entry name" value="STAS_dom"/>
</dbReference>
<evidence type="ECO:0000259" key="2">
    <source>
        <dbReference type="PROSITE" id="PS50801"/>
    </source>
</evidence>
<organism evidence="3 4">
    <name type="scientific">Kutzneria viridogrisea</name>
    <dbReference type="NCBI Taxonomy" id="47990"/>
    <lineage>
        <taxon>Bacteria</taxon>
        <taxon>Bacillati</taxon>
        <taxon>Actinomycetota</taxon>
        <taxon>Actinomycetes</taxon>
        <taxon>Pseudonocardiales</taxon>
        <taxon>Pseudonocardiaceae</taxon>
        <taxon>Kutzneria</taxon>
    </lineage>
</organism>
<dbReference type="Gene3D" id="3.30.750.24">
    <property type="entry name" value="STAS domain"/>
    <property type="match status" value="1"/>
</dbReference>
<evidence type="ECO:0000313" key="3">
    <source>
        <dbReference type="EMBL" id="MBA8924439.1"/>
    </source>
</evidence>
<name>A0ABR6BC35_9PSEU</name>
<dbReference type="Pfam" id="PF01740">
    <property type="entry name" value="STAS"/>
    <property type="match status" value="1"/>
</dbReference>
<dbReference type="Proteomes" id="UP000517916">
    <property type="component" value="Unassembled WGS sequence"/>
</dbReference>
<dbReference type="RefSeq" id="WP_182836759.1">
    <property type="nucleotide sequence ID" value="NZ_BAAABQ010000021.1"/>
</dbReference>
<evidence type="ECO:0000256" key="1">
    <source>
        <dbReference type="SAM" id="MobiDB-lite"/>
    </source>
</evidence>
<dbReference type="SUPFAM" id="SSF52091">
    <property type="entry name" value="SpoIIaa-like"/>
    <property type="match status" value="1"/>
</dbReference>
<feature type="compositionally biased region" description="Low complexity" evidence="1">
    <location>
        <begin position="126"/>
        <end position="141"/>
    </location>
</feature>
<dbReference type="InterPro" id="IPR036513">
    <property type="entry name" value="STAS_dom_sf"/>
</dbReference>
<comment type="caution">
    <text evidence="3">The sequence shown here is derived from an EMBL/GenBank/DDBJ whole genome shotgun (WGS) entry which is preliminary data.</text>
</comment>
<proteinExistence type="predicted"/>
<feature type="domain" description="STAS" evidence="2">
    <location>
        <begin position="16"/>
        <end position="115"/>
    </location>
</feature>
<gene>
    <name evidence="3" type="ORF">BC739_001636</name>
</gene>
<protein>
    <submittedName>
        <fullName evidence="3">Anti-sigma B factor antagonist</fullName>
    </submittedName>
</protein>
<reference evidence="3 4" key="1">
    <citation type="submission" date="2020-08" db="EMBL/GenBank/DDBJ databases">
        <title>Genomic Encyclopedia of Archaeal and Bacterial Type Strains, Phase II (KMG-II): from individual species to whole genera.</title>
        <authorList>
            <person name="Goeker M."/>
        </authorList>
    </citation>
    <scope>NUCLEOTIDE SEQUENCE [LARGE SCALE GENOMIC DNA]</scope>
    <source>
        <strain evidence="3 4">DSM 43850</strain>
    </source>
</reference>
<sequence>MTLAHHNASSGSPLFDSTVVVTAPAEVDMLTVHELGQRLAEAMLLACRGGTVVLDLSPVCFLGTCGLELLSTLRDWPCRVLLVASTRAVLRPLRLTCLDRSLPVLADLGAALAAAARPAPSPVRGWRPLRAASSRPRAWRAGSTRPRGR</sequence>